<organism evidence="2 3">
    <name type="scientific">Sphingobacterium bambusae</name>
    <dbReference type="NCBI Taxonomy" id="662858"/>
    <lineage>
        <taxon>Bacteria</taxon>
        <taxon>Pseudomonadati</taxon>
        <taxon>Bacteroidota</taxon>
        <taxon>Sphingobacteriia</taxon>
        <taxon>Sphingobacteriales</taxon>
        <taxon>Sphingobacteriaceae</taxon>
        <taxon>Sphingobacterium</taxon>
    </lineage>
</organism>
<dbReference type="Proteomes" id="UP001597525">
    <property type="component" value="Unassembled WGS sequence"/>
</dbReference>
<evidence type="ECO:0008006" key="4">
    <source>
        <dbReference type="Google" id="ProtNLM"/>
    </source>
</evidence>
<feature type="chain" id="PRO_5046205210" description="Tetratricopeptide repeat protein" evidence="1">
    <location>
        <begin position="21"/>
        <end position="166"/>
    </location>
</feature>
<name>A0ABW6BJH7_9SPHI</name>
<sequence>MFRSLILSLYLFTSSFYAAAQEYVEQFRLQYPSARTDATVCEKQIAVIDGLKTFTPLQRAYAGAFYAVWPEHLQSPLKKLNAFKKGKSYLEQAIREDPGNTEIHFLRLTVQHNAPAMLGYNDNKDGDLKIVLENYKKTKSPILRAHIKDFLLPTDLLSPSQRKMLD</sequence>
<dbReference type="EMBL" id="JBHUPB010000014">
    <property type="protein sequence ID" value="MFD2969636.1"/>
    <property type="molecule type" value="Genomic_DNA"/>
</dbReference>
<protein>
    <recommendedName>
        <fullName evidence="4">Tetratricopeptide repeat protein</fullName>
    </recommendedName>
</protein>
<gene>
    <name evidence="2" type="ORF">ACFS7Y_19735</name>
</gene>
<comment type="caution">
    <text evidence="2">The sequence shown here is derived from an EMBL/GenBank/DDBJ whole genome shotgun (WGS) entry which is preliminary data.</text>
</comment>
<dbReference type="RefSeq" id="WP_320185469.1">
    <property type="nucleotide sequence ID" value="NZ_CP138332.1"/>
</dbReference>
<evidence type="ECO:0000313" key="3">
    <source>
        <dbReference type="Proteomes" id="UP001597525"/>
    </source>
</evidence>
<proteinExistence type="predicted"/>
<reference evidence="3" key="1">
    <citation type="journal article" date="2019" name="Int. J. Syst. Evol. Microbiol.">
        <title>The Global Catalogue of Microorganisms (GCM) 10K type strain sequencing project: providing services to taxonomists for standard genome sequencing and annotation.</title>
        <authorList>
            <consortium name="The Broad Institute Genomics Platform"/>
            <consortium name="The Broad Institute Genome Sequencing Center for Infectious Disease"/>
            <person name="Wu L."/>
            <person name="Ma J."/>
        </authorList>
    </citation>
    <scope>NUCLEOTIDE SEQUENCE [LARGE SCALE GENOMIC DNA]</scope>
    <source>
        <strain evidence="3">KCTC 22814</strain>
    </source>
</reference>
<accession>A0ABW6BJH7</accession>
<keyword evidence="3" id="KW-1185">Reference proteome</keyword>
<keyword evidence="1" id="KW-0732">Signal</keyword>
<feature type="signal peptide" evidence="1">
    <location>
        <begin position="1"/>
        <end position="20"/>
    </location>
</feature>
<evidence type="ECO:0000313" key="2">
    <source>
        <dbReference type="EMBL" id="MFD2969636.1"/>
    </source>
</evidence>
<evidence type="ECO:0000256" key="1">
    <source>
        <dbReference type="SAM" id="SignalP"/>
    </source>
</evidence>